<reference evidence="3 4" key="1">
    <citation type="journal article" date="2020" name="Microorganisms">
        <title>Osmotic Adaptation and Compatible Solute Biosynthesis of Phototrophic Bacteria as Revealed from Genome Analyses.</title>
        <authorList>
            <person name="Imhoff J.F."/>
            <person name="Rahn T."/>
            <person name="Kunzel S."/>
            <person name="Keller A."/>
            <person name="Neulinger S.C."/>
        </authorList>
    </citation>
    <scope>NUCLEOTIDE SEQUENCE [LARGE SCALE GENOMIC DNA]</scope>
    <source>
        <strain evidence="3 4">DSM 15382</strain>
    </source>
</reference>
<proteinExistence type="predicted"/>
<keyword evidence="4" id="KW-1185">Reference proteome</keyword>
<feature type="region of interest" description="Disordered" evidence="1">
    <location>
        <begin position="1"/>
        <end position="30"/>
    </location>
</feature>
<accession>A0ABS1D5L2</accession>
<protein>
    <recommendedName>
        <fullName evidence="2">AB hydrolase-1 domain-containing protein</fullName>
    </recommendedName>
</protein>
<feature type="domain" description="AB hydrolase-1" evidence="2">
    <location>
        <begin position="69"/>
        <end position="289"/>
    </location>
</feature>
<sequence>MRPPAIATSASKAGAPLPSTTVPPRITRSRSAMERLPCVGGQLAAGGGPVNRQAGAASCHGEDKGMARILLIHGAYQGGWIWTRVAARLRAGGHEVLAPSLDGCGERAHAIRPGITTESQAAELAALLFAEDWREVVAVGTSTGGMVLCRLAELAADRLGRLVFADALALRDGEALPDIVSRPTAVNTDLTSGPSRADAEGRLFAELDPATRAWTLERITQHPIAPMVAPVVLPRFWGMRVPTSVIWCRRSQNPPVAHQRRLAEAMGAAWHELDTGHYPMLSEPEALARLIVAG</sequence>
<dbReference type="SUPFAM" id="SSF53474">
    <property type="entry name" value="alpha/beta-Hydrolases"/>
    <property type="match status" value="1"/>
</dbReference>
<dbReference type="Proteomes" id="UP000697995">
    <property type="component" value="Unassembled WGS sequence"/>
</dbReference>
<name>A0ABS1D5L2_9PROT</name>
<evidence type="ECO:0000313" key="3">
    <source>
        <dbReference type="EMBL" id="MBK1661765.1"/>
    </source>
</evidence>
<dbReference type="Pfam" id="PF12697">
    <property type="entry name" value="Abhydrolase_6"/>
    <property type="match status" value="1"/>
</dbReference>
<evidence type="ECO:0000259" key="2">
    <source>
        <dbReference type="Pfam" id="PF12697"/>
    </source>
</evidence>
<evidence type="ECO:0000313" key="4">
    <source>
        <dbReference type="Proteomes" id="UP000697995"/>
    </source>
</evidence>
<dbReference type="InterPro" id="IPR029058">
    <property type="entry name" value="AB_hydrolase_fold"/>
</dbReference>
<dbReference type="Gene3D" id="3.40.50.1820">
    <property type="entry name" value="alpha/beta hydrolase"/>
    <property type="match status" value="1"/>
</dbReference>
<dbReference type="PANTHER" id="PTHR37017:SF11">
    <property type="entry name" value="ESTERASE_LIPASE_THIOESTERASE DOMAIN-CONTAINING PROTEIN"/>
    <property type="match status" value="1"/>
</dbReference>
<evidence type="ECO:0000256" key="1">
    <source>
        <dbReference type="SAM" id="MobiDB-lite"/>
    </source>
</evidence>
<dbReference type="EMBL" id="NRSG01000367">
    <property type="protein sequence ID" value="MBK1661765.1"/>
    <property type="molecule type" value="Genomic_DNA"/>
</dbReference>
<organism evidence="3 4">
    <name type="scientific">Paracraurococcus ruber</name>
    <dbReference type="NCBI Taxonomy" id="77675"/>
    <lineage>
        <taxon>Bacteria</taxon>
        <taxon>Pseudomonadati</taxon>
        <taxon>Pseudomonadota</taxon>
        <taxon>Alphaproteobacteria</taxon>
        <taxon>Acetobacterales</taxon>
        <taxon>Roseomonadaceae</taxon>
        <taxon>Paracraurococcus</taxon>
    </lineage>
</organism>
<dbReference type="InterPro" id="IPR000073">
    <property type="entry name" value="AB_hydrolase_1"/>
</dbReference>
<dbReference type="PANTHER" id="PTHR37017">
    <property type="entry name" value="AB HYDROLASE-1 DOMAIN-CONTAINING PROTEIN-RELATED"/>
    <property type="match status" value="1"/>
</dbReference>
<dbReference type="InterPro" id="IPR052897">
    <property type="entry name" value="Sec-Metab_Biosynth_Hydrolase"/>
</dbReference>
<comment type="caution">
    <text evidence="3">The sequence shown here is derived from an EMBL/GenBank/DDBJ whole genome shotgun (WGS) entry which is preliminary data.</text>
</comment>
<gene>
    <name evidence="3" type="ORF">CKO45_26555</name>
</gene>